<evidence type="ECO:0000256" key="1">
    <source>
        <dbReference type="SAM" id="MobiDB-lite"/>
    </source>
</evidence>
<dbReference type="OrthoDB" id="10518771at2759"/>
<organism evidence="2 3">
    <name type="scientific">Lasiodiplodia theobromae</name>
    <dbReference type="NCBI Taxonomy" id="45133"/>
    <lineage>
        <taxon>Eukaryota</taxon>
        <taxon>Fungi</taxon>
        <taxon>Dikarya</taxon>
        <taxon>Ascomycota</taxon>
        <taxon>Pezizomycotina</taxon>
        <taxon>Dothideomycetes</taxon>
        <taxon>Dothideomycetes incertae sedis</taxon>
        <taxon>Botryosphaeriales</taxon>
        <taxon>Botryosphaeriaceae</taxon>
        <taxon>Lasiodiplodia</taxon>
    </lineage>
</organism>
<evidence type="ECO:0000313" key="3">
    <source>
        <dbReference type="Proteomes" id="UP000325902"/>
    </source>
</evidence>
<gene>
    <name evidence="2" type="ORF">DBV05_g4595</name>
</gene>
<dbReference type="EMBL" id="VCHE01000021">
    <property type="protein sequence ID" value="KAB2576871.1"/>
    <property type="molecule type" value="Genomic_DNA"/>
</dbReference>
<protein>
    <submittedName>
        <fullName evidence="2">Uncharacterized protein</fullName>
    </submittedName>
</protein>
<comment type="caution">
    <text evidence="2">The sequence shown here is derived from an EMBL/GenBank/DDBJ whole genome shotgun (WGS) entry which is preliminary data.</text>
</comment>
<sequence length="338" mass="38303">MYSIESMEPTEDVAYVHTFADLSSLSRDVRLALCSPKHVVQLKSLAPEVFEYVMPANVFKAFSPLVFQQAFQIPGEDHEVRRSVLMLAPSGTDPAAIEYICDWMVSTCNQADPFRLSVKGNFFAWVELLKAALLLQVHAAETVIWPRLAFFITEEPLEFQHLDTIMKNFSMNSKIVKHLLHNVSYRRIAGDITPSCEFFIQSNEFFQNLLGQVAHQQQQSGAMAMGNVRNFNRWNSQNAAYRRQRFEEQQLQQHDQPAFRYAQHHSNKSRRHNGNGYGHGNNRHNGVGGKHKRENMEDWARRTAAGATWDDSPAAHQGGAYDVRVLNPGEATASGLIA</sequence>
<dbReference type="AlphaFoldDB" id="A0A5N5DHT1"/>
<feature type="region of interest" description="Disordered" evidence="1">
    <location>
        <begin position="263"/>
        <end position="291"/>
    </location>
</feature>
<accession>A0A5N5DHT1</accession>
<name>A0A5N5DHT1_9PEZI</name>
<reference evidence="2 3" key="1">
    <citation type="journal article" date="2019" name="Sci. Rep.">
        <title>A multi-omics analysis of the grapevine pathogen Lasiodiplodia theobromae reveals that temperature affects the expression of virulence- and pathogenicity-related genes.</title>
        <authorList>
            <person name="Felix C."/>
            <person name="Meneses R."/>
            <person name="Goncalves M.F.M."/>
            <person name="Tilleman L."/>
            <person name="Duarte A.S."/>
            <person name="Jorrin-Novo J.V."/>
            <person name="Van de Peer Y."/>
            <person name="Deforce D."/>
            <person name="Van Nieuwerburgh F."/>
            <person name="Esteves A.C."/>
            <person name="Alves A."/>
        </authorList>
    </citation>
    <scope>NUCLEOTIDE SEQUENCE [LARGE SCALE GENOMIC DNA]</scope>
    <source>
        <strain evidence="2 3">LA-SOL3</strain>
    </source>
</reference>
<dbReference type="Proteomes" id="UP000325902">
    <property type="component" value="Unassembled WGS sequence"/>
</dbReference>
<feature type="compositionally biased region" description="Basic residues" evidence="1">
    <location>
        <begin position="263"/>
        <end position="273"/>
    </location>
</feature>
<keyword evidence="3" id="KW-1185">Reference proteome</keyword>
<evidence type="ECO:0000313" key="2">
    <source>
        <dbReference type="EMBL" id="KAB2576871.1"/>
    </source>
</evidence>
<proteinExistence type="predicted"/>